<dbReference type="FunFam" id="1.10.510.10:FF:000080">
    <property type="entry name" value="Putative activated CDC42 kinase 1"/>
    <property type="match status" value="1"/>
</dbReference>
<dbReference type="InterPro" id="IPR008266">
    <property type="entry name" value="Tyr_kinase_AS"/>
</dbReference>
<keyword evidence="3 16" id="KW-0728">SH3 domain</keyword>
<dbReference type="PROSITE" id="PS50002">
    <property type="entry name" value="SH3"/>
    <property type="match status" value="1"/>
</dbReference>
<keyword evidence="4" id="KW-0963">Cytoplasm</keyword>
<evidence type="ECO:0000259" key="20">
    <source>
        <dbReference type="PROSITE" id="PS50011"/>
    </source>
</evidence>
<keyword evidence="12" id="KW-0829">Tyrosine-protein kinase</keyword>
<evidence type="ECO:0000256" key="14">
    <source>
        <dbReference type="ARBA" id="ARBA00047899"/>
    </source>
</evidence>
<dbReference type="SUPFAM" id="SSF50044">
    <property type="entry name" value="SH3-domain"/>
    <property type="match status" value="1"/>
</dbReference>
<comment type="catalytic activity">
    <reaction evidence="14">
        <text>L-threonyl-[protein] + ATP = O-phospho-L-threonyl-[protein] + ADP + H(+)</text>
        <dbReference type="Rhea" id="RHEA:46608"/>
        <dbReference type="Rhea" id="RHEA-COMP:11060"/>
        <dbReference type="Rhea" id="RHEA-COMP:11605"/>
        <dbReference type="ChEBI" id="CHEBI:15378"/>
        <dbReference type="ChEBI" id="CHEBI:30013"/>
        <dbReference type="ChEBI" id="CHEBI:30616"/>
        <dbReference type="ChEBI" id="CHEBI:61977"/>
        <dbReference type="ChEBI" id="CHEBI:456216"/>
        <dbReference type="EC" id="2.7.11.1"/>
    </reaction>
</comment>
<comment type="subcellular location">
    <subcellularLocation>
        <location evidence="2">Cytoplasmic vesicle</location>
        <location evidence="2">Clathrin-coated vesicle</location>
    </subcellularLocation>
</comment>
<keyword evidence="9 22" id="KW-0418">Kinase</keyword>
<keyword evidence="13" id="KW-0968">Cytoplasmic vesicle</keyword>
<keyword evidence="10 17" id="KW-0067">ATP-binding</keyword>
<evidence type="ECO:0000256" key="16">
    <source>
        <dbReference type="PROSITE-ProRule" id="PRU00192"/>
    </source>
</evidence>
<feature type="region of interest" description="Disordered" evidence="18">
    <location>
        <begin position="849"/>
        <end position="871"/>
    </location>
</feature>
<feature type="compositionally biased region" description="Polar residues" evidence="18">
    <location>
        <begin position="604"/>
        <end position="614"/>
    </location>
</feature>
<evidence type="ECO:0000256" key="6">
    <source>
        <dbReference type="ARBA" id="ARBA00022679"/>
    </source>
</evidence>
<dbReference type="PRINTS" id="PR00109">
    <property type="entry name" value="TYRKINASE"/>
</dbReference>
<feature type="domain" description="SH3" evidence="19">
    <location>
        <begin position="431"/>
        <end position="491"/>
    </location>
</feature>
<dbReference type="CDD" id="cd05040">
    <property type="entry name" value="PTKc_Ack_like"/>
    <property type="match status" value="1"/>
</dbReference>
<evidence type="ECO:0000256" key="13">
    <source>
        <dbReference type="ARBA" id="ARBA00023329"/>
    </source>
</evidence>
<dbReference type="Pfam" id="PF00018">
    <property type="entry name" value="SH3_1"/>
    <property type="match status" value="1"/>
</dbReference>
<dbReference type="GO" id="GO:0005524">
    <property type="term" value="F:ATP binding"/>
    <property type="evidence" value="ECO:0007669"/>
    <property type="project" value="UniProtKB-UniRule"/>
</dbReference>
<comment type="cofactor">
    <cofactor evidence="1">
        <name>Mg(2+)</name>
        <dbReference type="ChEBI" id="CHEBI:18420"/>
    </cofactor>
</comment>
<proteinExistence type="inferred from homology"/>
<dbReference type="GO" id="GO:0046872">
    <property type="term" value="F:metal ion binding"/>
    <property type="evidence" value="ECO:0007669"/>
    <property type="project" value="UniProtKB-KW"/>
</dbReference>
<dbReference type="InterPro" id="IPR037085">
    <property type="entry name" value="Cdc42-bd-like_dom_sf"/>
</dbReference>
<dbReference type="GO" id="GO:0004674">
    <property type="term" value="F:protein serine/threonine kinase activity"/>
    <property type="evidence" value="ECO:0007669"/>
    <property type="project" value="UniProtKB-KW"/>
</dbReference>
<comment type="similarity">
    <text evidence="15">Belongs to the protein kinase superfamily. Tyr protein kinase family.</text>
</comment>
<dbReference type="Pfam" id="PF07714">
    <property type="entry name" value="PK_Tyr_Ser-Thr"/>
    <property type="match status" value="1"/>
</dbReference>
<feature type="region of interest" description="Disordered" evidence="18">
    <location>
        <begin position="779"/>
        <end position="800"/>
    </location>
</feature>
<dbReference type="SMART" id="SM00326">
    <property type="entry name" value="SH3"/>
    <property type="match status" value="1"/>
</dbReference>
<dbReference type="FunFam" id="3.30.200.20:FF:000107">
    <property type="entry name" value="Putative activated CDC42 kinase 1"/>
    <property type="match status" value="1"/>
</dbReference>
<evidence type="ECO:0000259" key="19">
    <source>
        <dbReference type="PROSITE" id="PS50002"/>
    </source>
</evidence>
<name>A0A6P7S519_9MOLL</name>
<evidence type="ECO:0000256" key="9">
    <source>
        <dbReference type="ARBA" id="ARBA00022777"/>
    </source>
</evidence>
<dbReference type="Gene3D" id="3.30.200.20">
    <property type="entry name" value="Phosphorylase Kinase, domain 1"/>
    <property type="match status" value="1"/>
</dbReference>
<evidence type="ECO:0000313" key="21">
    <source>
        <dbReference type="Proteomes" id="UP000515154"/>
    </source>
</evidence>
<dbReference type="Pfam" id="PF22931">
    <property type="entry name" value="SAM_TNK"/>
    <property type="match status" value="1"/>
</dbReference>
<dbReference type="CDD" id="cd09539">
    <property type="entry name" value="SAM_TNK-like"/>
    <property type="match status" value="1"/>
</dbReference>
<dbReference type="Proteomes" id="UP000515154">
    <property type="component" value="Linkage group LG3"/>
</dbReference>
<dbReference type="InterPro" id="IPR050198">
    <property type="entry name" value="Non-receptor_tyrosine_kinases"/>
</dbReference>
<feature type="binding site" evidence="17">
    <location>
        <position position="200"/>
    </location>
    <ligand>
        <name>ATP</name>
        <dbReference type="ChEBI" id="CHEBI:30616"/>
    </ligand>
</feature>
<evidence type="ECO:0000256" key="18">
    <source>
        <dbReference type="SAM" id="MobiDB-lite"/>
    </source>
</evidence>
<dbReference type="SMART" id="SM00219">
    <property type="entry name" value="TyrKc"/>
    <property type="match status" value="1"/>
</dbReference>
<dbReference type="InterPro" id="IPR009060">
    <property type="entry name" value="UBA-like_sf"/>
</dbReference>
<evidence type="ECO:0000256" key="11">
    <source>
        <dbReference type="ARBA" id="ARBA00022842"/>
    </source>
</evidence>
<keyword evidence="6" id="KW-0808">Transferase</keyword>
<dbReference type="GO" id="GO:0004713">
    <property type="term" value="F:protein tyrosine kinase activity"/>
    <property type="evidence" value="ECO:0007669"/>
    <property type="project" value="UniProtKB-KW"/>
</dbReference>
<dbReference type="InterPro" id="IPR001245">
    <property type="entry name" value="Ser-Thr/Tyr_kinase_cat_dom"/>
</dbReference>
<dbReference type="InterPro" id="IPR036028">
    <property type="entry name" value="SH3-like_dom_sf"/>
</dbReference>
<accession>A0A6P7S519</accession>
<dbReference type="Pfam" id="PF09027">
    <property type="entry name" value="GTPase_binding"/>
    <property type="match status" value="1"/>
</dbReference>
<dbReference type="InterPro" id="IPR015116">
    <property type="entry name" value="Cdc42-bd-like"/>
</dbReference>
<feature type="compositionally biased region" description="Polar residues" evidence="18">
    <location>
        <begin position="785"/>
        <end position="794"/>
    </location>
</feature>
<sequence length="1236" mass="139416">MESFSISRIWWSFWGKYLASLFMDKNYCYKRVGGSHNMNMNEDSDSQEWLYELLAEVQLEQFYTKLRDDLQVTRLAHFEYVKSEDLEKIGMGKPAIRRLLDAVKRKRTLRKKGGIFEKCEPIDFLHYGINTLKKILPGVKTDKSGGSLKKNLKATEQSLTCLINEKSLILYNKLGNGSFGVVRKGDWTMPSGVKSLVAVKILRHDILALPGGFEDFVNEVNAMHSLDHENLIRLFGVVLSSPLMMVTELAPQGALLDKLRRHDSQKLLISTLCDYAIQIANGMSYLELKRFIHRDLACRNVLLATPEIIKICDFGLMRALPSQEDHYVMSEQKKLPFAWCAPESLKSRQFSHASDTWMFGVTLWEMFTFGQEPWMGFKGSEVLYKIDINGERLNPPEYCPSHIYQIMLQCWANKAQDRPTFLALRDYLTKVRPKEMKATQNFSEPDKLEIEENDHIVVVEGRSENFWWKGQNKRTGELGMFPRHLVNPQRRLAGEDISKPLKNSFIHTGHVDVSGNFWGNPVSIDEVYLRNPMEPEDIHGDTNQVEPTNLPDRSKRGQFAYQSLNLGRHFNYSKLKDDSVKLNSPVKETTQSSVKPVPLPSSPNFKSKTTSHLPKQQAETDEKPLIDLENECESLKTPLPCRASQNSLSLFDSLLTRDNANDSVEGHLPRALLDVNKSTDPFELDSNLKKYVKSSSLTSQGFSNFNFESHEDISPALVSCPSTSSNVTTVNNKPKIPNQTPCFSNIQSKNSTRQASFIPSSYSLYYSLPPCEEQINHVSPKKSRSSLQDGQATSAYHGMSAGEPCNNALYGNVSPTSPKSSEQSVKTNKAFDWLNDALSDLSVSKSDKNNRVLHNSGVPPLYDEVPQEQPPPPPVINKLAACSHGNPFPLYDEVPREEVRKDTSSSIYGNCPPVNNERFEAVQKVELTQSMEEENTWSSDSFDSFDSDEEFENEVPRVEPPPPLPRRDYDNDGEEGCRRPSGCERNQHTVSLPQKACIYPVKQDGKQLSHTHYFLIPPRQTDTKPTQCNTAEVKPFAVGGLQVDSMSSSDKEDHSLQYQNITATSTPTCSTLTVSSSLQHGASSSSTTSSPSSYITLEQKSMSAPSHLPKLKQNSNSTKYQSHSKVSSIQKHSSSFHQSSSPKQTFGMSSPQEKVYQVQNKVLGVTDEECHAALCKCQWDVDGAIRYLKVEQLFRLGLTSREQCESLLKSMQWDLEKASSLLWVGYKHKIQCESNV</sequence>
<evidence type="ECO:0000256" key="4">
    <source>
        <dbReference type="ARBA" id="ARBA00022490"/>
    </source>
</evidence>
<evidence type="ECO:0000256" key="5">
    <source>
        <dbReference type="ARBA" id="ARBA00022527"/>
    </source>
</evidence>
<dbReference type="InterPro" id="IPR001452">
    <property type="entry name" value="SH3_domain"/>
</dbReference>
<evidence type="ECO:0000256" key="3">
    <source>
        <dbReference type="ARBA" id="ARBA00022443"/>
    </source>
</evidence>
<dbReference type="Gene3D" id="4.10.680.10">
    <property type="entry name" value="Cdc42-like binding domain"/>
    <property type="match status" value="1"/>
</dbReference>
<keyword evidence="8 17" id="KW-0547">Nucleotide-binding</keyword>
<dbReference type="InterPro" id="IPR055175">
    <property type="entry name" value="ACK/TNK-like_SAM"/>
</dbReference>
<dbReference type="Gene3D" id="1.10.510.10">
    <property type="entry name" value="Transferase(Phosphotransferase) domain 1"/>
    <property type="match status" value="1"/>
</dbReference>
<dbReference type="PROSITE" id="PS00107">
    <property type="entry name" value="PROTEIN_KINASE_ATP"/>
    <property type="match status" value="1"/>
</dbReference>
<reference evidence="22" key="1">
    <citation type="submission" date="2025-08" db="UniProtKB">
        <authorList>
            <consortium name="RefSeq"/>
        </authorList>
    </citation>
    <scope>IDENTIFICATION</scope>
</reference>
<evidence type="ECO:0000256" key="8">
    <source>
        <dbReference type="ARBA" id="ARBA00022741"/>
    </source>
</evidence>
<dbReference type="InterPro" id="IPR000719">
    <property type="entry name" value="Prot_kinase_dom"/>
</dbReference>
<keyword evidence="11" id="KW-0460">Magnesium</keyword>
<dbReference type="RefSeq" id="XP_029633275.1">
    <property type="nucleotide sequence ID" value="XM_029777415.2"/>
</dbReference>
<feature type="region of interest" description="Disordered" evidence="18">
    <location>
        <begin position="584"/>
        <end position="622"/>
    </location>
</feature>
<keyword evidence="5" id="KW-0723">Serine/threonine-protein kinase</keyword>
<feature type="compositionally biased region" description="Basic and acidic residues" evidence="18">
    <location>
        <begin position="965"/>
        <end position="985"/>
    </location>
</feature>
<dbReference type="PROSITE" id="PS50011">
    <property type="entry name" value="PROTEIN_KINASE_DOM"/>
    <property type="match status" value="1"/>
</dbReference>
<evidence type="ECO:0000256" key="12">
    <source>
        <dbReference type="ARBA" id="ARBA00023137"/>
    </source>
</evidence>
<dbReference type="GO" id="GO:0030136">
    <property type="term" value="C:clathrin-coated vesicle"/>
    <property type="evidence" value="ECO:0007669"/>
    <property type="project" value="UniProtKB-SubCell"/>
</dbReference>
<evidence type="ECO:0000256" key="1">
    <source>
        <dbReference type="ARBA" id="ARBA00001946"/>
    </source>
</evidence>
<dbReference type="InterPro" id="IPR011009">
    <property type="entry name" value="Kinase-like_dom_sf"/>
</dbReference>
<dbReference type="SUPFAM" id="SSF46934">
    <property type="entry name" value="UBA-like"/>
    <property type="match status" value="1"/>
</dbReference>
<evidence type="ECO:0000313" key="22">
    <source>
        <dbReference type="RefSeq" id="XP_029633275.1"/>
    </source>
</evidence>
<dbReference type="CDD" id="cd14328">
    <property type="entry name" value="UBA_TNK1"/>
    <property type="match status" value="1"/>
</dbReference>
<feature type="region of interest" description="Disordered" evidence="18">
    <location>
        <begin position="535"/>
        <end position="556"/>
    </location>
</feature>
<dbReference type="InterPro" id="IPR017441">
    <property type="entry name" value="Protein_kinase_ATP_BS"/>
</dbReference>
<evidence type="ECO:0000256" key="7">
    <source>
        <dbReference type="ARBA" id="ARBA00022723"/>
    </source>
</evidence>
<gene>
    <name evidence="22" type="primary">LOC115209179</name>
</gene>
<feature type="compositionally biased region" description="Acidic residues" evidence="18">
    <location>
        <begin position="943"/>
        <end position="953"/>
    </location>
</feature>
<evidence type="ECO:0000256" key="17">
    <source>
        <dbReference type="PROSITE-ProRule" id="PRU10141"/>
    </source>
</evidence>
<keyword evidence="21" id="KW-1185">Reference proteome</keyword>
<protein>
    <submittedName>
        <fullName evidence="22">Activated CDC42 kinase 1 isoform X1</fullName>
    </submittedName>
</protein>
<dbReference type="KEGG" id="osn:115209179"/>
<feature type="region of interest" description="Disordered" evidence="18">
    <location>
        <begin position="1099"/>
        <end position="1151"/>
    </location>
</feature>
<evidence type="ECO:0000256" key="15">
    <source>
        <dbReference type="ARBA" id="ARBA00060742"/>
    </source>
</evidence>
<dbReference type="SUPFAM" id="SSF56112">
    <property type="entry name" value="Protein kinase-like (PK-like)"/>
    <property type="match status" value="1"/>
</dbReference>
<organism evidence="21 22">
    <name type="scientific">Octopus sinensis</name>
    <name type="common">East Asian common octopus</name>
    <dbReference type="NCBI Taxonomy" id="2607531"/>
    <lineage>
        <taxon>Eukaryota</taxon>
        <taxon>Metazoa</taxon>
        <taxon>Spiralia</taxon>
        <taxon>Lophotrochozoa</taxon>
        <taxon>Mollusca</taxon>
        <taxon>Cephalopoda</taxon>
        <taxon>Coleoidea</taxon>
        <taxon>Octopodiformes</taxon>
        <taxon>Octopoda</taxon>
        <taxon>Incirrata</taxon>
        <taxon>Octopodidae</taxon>
        <taxon>Octopus</taxon>
    </lineage>
</organism>
<evidence type="ECO:0000256" key="10">
    <source>
        <dbReference type="ARBA" id="ARBA00022840"/>
    </source>
</evidence>
<feature type="domain" description="Protein kinase" evidence="20">
    <location>
        <begin position="168"/>
        <end position="428"/>
    </location>
</feature>
<keyword evidence="7" id="KW-0479">Metal-binding</keyword>
<dbReference type="PROSITE" id="PS00109">
    <property type="entry name" value="PROTEIN_KINASE_TYR"/>
    <property type="match status" value="1"/>
</dbReference>
<dbReference type="InterPro" id="IPR049587">
    <property type="entry name" value="TNK-like_SAM"/>
</dbReference>
<dbReference type="InterPro" id="IPR020635">
    <property type="entry name" value="Tyr_kinase_cat_dom"/>
</dbReference>
<dbReference type="AlphaFoldDB" id="A0A6P7S519"/>
<dbReference type="PANTHER" id="PTHR24418">
    <property type="entry name" value="TYROSINE-PROTEIN KINASE"/>
    <property type="match status" value="1"/>
</dbReference>
<feature type="region of interest" description="Disordered" evidence="18">
    <location>
        <begin position="929"/>
        <end position="985"/>
    </location>
</feature>
<feature type="compositionally biased region" description="Low complexity" evidence="18">
    <location>
        <begin position="1121"/>
        <end position="1144"/>
    </location>
</feature>
<evidence type="ECO:0000256" key="2">
    <source>
        <dbReference type="ARBA" id="ARBA00004132"/>
    </source>
</evidence>